<evidence type="ECO:0000256" key="5">
    <source>
        <dbReference type="ARBA" id="ARBA00023033"/>
    </source>
</evidence>
<keyword evidence="3" id="KW-0288">FMN</keyword>
<dbReference type="Pfam" id="PF03060">
    <property type="entry name" value="NMO"/>
    <property type="match status" value="1"/>
</dbReference>
<dbReference type="FunFam" id="3.20.20.70:FF:000210">
    <property type="entry name" value="2-nitropropane dioxygenase"/>
    <property type="match status" value="1"/>
</dbReference>
<evidence type="ECO:0000256" key="2">
    <source>
        <dbReference type="ARBA" id="ARBA00022630"/>
    </source>
</evidence>
<dbReference type="PANTHER" id="PTHR42747">
    <property type="entry name" value="NITRONATE MONOOXYGENASE-RELATED"/>
    <property type="match status" value="1"/>
</dbReference>
<dbReference type="InterPro" id="IPR004136">
    <property type="entry name" value="NMO"/>
</dbReference>
<protein>
    <submittedName>
        <fullName evidence="6">2-nitropropane dioxygenase</fullName>
    </submittedName>
</protein>
<name>A0A423PIM6_9GAMM</name>
<reference evidence="6 7" key="1">
    <citation type="submission" date="2013-10" db="EMBL/GenBank/DDBJ databases">
        <title>Salinisphaera orenii MK-B5 Genome Sequencing.</title>
        <authorList>
            <person name="Lai Q."/>
            <person name="Li C."/>
            <person name="Shao Z."/>
        </authorList>
    </citation>
    <scope>NUCLEOTIDE SEQUENCE [LARGE SCALE GENOMIC DNA]</scope>
    <source>
        <strain evidence="6 7">MK-B5</strain>
    </source>
</reference>
<gene>
    <name evidence="6" type="ORF">SAOR_12765</name>
</gene>
<dbReference type="Gene3D" id="3.20.20.70">
    <property type="entry name" value="Aldolase class I"/>
    <property type="match status" value="1"/>
</dbReference>
<dbReference type="SUPFAM" id="SSF51412">
    <property type="entry name" value="Inosine monophosphate dehydrogenase (IMPDH)"/>
    <property type="match status" value="1"/>
</dbReference>
<evidence type="ECO:0000313" key="7">
    <source>
        <dbReference type="Proteomes" id="UP000283993"/>
    </source>
</evidence>
<dbReference type="RefSeq" id="WP_123631778.1">
    <property type="nucleotide sequence ID" value="NZ_AYKH01000034.1"/>
</dbReference>
<comment type="caution">
    <text evidence="6">The sequence shown here is derived from an EMBL/GenBank/DDBJ whole genome shotgun (WGS) entry which is preliminary data.</text>
</comment>
<comment type="similarity">
    <text evidence="1">Belongs to the nitronate monooxygenase family. NMO class I subfamily.</text>
</comment>
<keyword evidence="4" id="KW-0560">Oxidoreductase</keyword>
<evidence type="ECO:0000256" key="4">
    <source>
        <dbReference type="ARBA" id="ARBA00023002"/>
    </source>
</evidence>
<evidence type="ECO:0000313" key="6">
    <source>
        <dbReference type="EMBL" id="ROO25413.1"/>
    </source>
</evidence>
<dbReference type="GO" id="GO:0018580">
    <property type="term" value="F:nitronate monooxygenase activity"/>
    <property type="evidence" value="ECO:0007669"/>
    <property type="project" value="InterPro"/>
</dbReference>
<dbReference type="InterPro" id="IPR013785">
    <property type="entry name" value="Aldolase_TIM"/>
</dbReference>
<dbReference type="PANTHER" id="PTHR42747:SF4">
    <property type="entry name" value="BLR1330 PROTEIN"/>
    <property type="match status" value="1"/>
</dbReference>
<accession>A0A423PIM6</accession>
<dbReference type="GO" id="GO:0051213">
    <property type="term" value="F:dioxygenase activity"/>
    <property type="evidence" value="ECO:0007669"/>
    <property type="project" value="UniProtKB-KW"/>
</dbReference>
<organism evidence="6 7">
    <name type="scientific">Salinisphaera orenii MK-B5</name>
    <dbReference type="NCBI Taxonomy" id="856730"/>
    <lineage>
        <taxon>Bacteria</taxon>
        <taxon>Pseudomonadati</taxon>
        <taxon>Pseudomonadota</taxon>
        <taxon>Gammaproteobacteria</taxon>
        <taxon>Salinisphaerales</taxon>
        <taxon>Salinisphaeraceae</taxon>
        <taxon>Salinisphaera</taxon>
    </lineage>
</organism>
<evidence type="ECO:0000256" key="3">
    <source>
        <dbReference type="ARBA" id="ARBA00022643"/>
    </source>
</evidence>
<dbReference type="EMBL" id="AYKH01000034">
    <property type="protein sequence ID" value="ROO25413.1"/>
    <property type="molecule type" value="Genomic_DNA"/>
</dbReference>
<dbReference type="AlphaFoldDB" id="A0A423PIM6"/>
<proteinExistence type="inferred from homology"/>
<evidence type="ECO:0000256" key="1">
    <source>
        <dbReference type="ARBA" id="ARBA00009881"/>
    </source>
</evidence>
<keyword evidence="7" id="KW-1185">Reference proteome</keyword>
<keyword evidence="2" id="KW-0285">Flavoprotein</keyword>
<dbReference type="CDD" id="cd04730">
    <property type="entry name" value="NPD_like"/>
    <property type="match status" value="1"/>
</dbReference>
<dbReference type="Proteomes" id="UP000283993">
    <property type="component" value="Unassembled WGS sequence"/>
</dbReference>
<keyword evidence="6" id="KW-0223">Dioxygenase</keyword>
<sequence length="320" mass="34321">MSLLEELRGQMRLPVIGSPMFILSNPDLVIAQCRSGIIGAFPALNARPADQLPVWLERITTELAAAREADPTAKIAPFAVNQIVHSSNDRLEQDMQVCADYRVPIMITSLRAPHAAVEVAHDYGGRVFHDVISVRHAEKAIEAGVDGLIVVCAGAGGHAGTLSPFALVSEIRRFWDGPLILSGAITRGEHVLSAQAMGADLAYMGTRFIASTEANAAPSYKEMVTTSSAKDIVYTNLFTGVHGNYLRGSIENVGLDPNDLPESGKDAMTFGSDRDEKKKAWKDIWGAGQGVGNVDDIKPTGAIVDQLEAEYEGARARLSL</sequence>
<keyword evidence="5" id="KW-0503">Monooxygenase</keyword>